<reference evidence="2" key="1">
    <citation type="submission" date="2017-05" db="EMBL/GenBank/DDBJ databases">
        <authorList>
            <person name="Rodrigo-Torres L."/>
            <person name="Arahal R. D."/>
            <person name="Lucena T."/>
        </authorList>
    </citation>
    <scope>NUCLEOTIDE SEQUENCE [LARGE SCALE GENOMIC DNA]</scope>
    <source>
        <strain evidence="2">CECT 8489</strain>
    </source>
</reference>
<dbReference type="PANTHER" id="PTHR35841">
    <property type="entry name" value="PHOSPHONATES-BINDING PERIPLASMIC PROTEIN"/>
    <property type="match status" value="1"/>
</dbReference>
<evidence type="ECO:0000313" key="1">
    <source>
        <dbReference type="EMBL" id="SMX22620.1"/>
    </source>
</evidence>
<proteinExistence type="predicted"/>
<dbReference type="OrthoDB" id="7353682at2"/>
<dbReference type="Gene3D" id="3.40.190.10">
    <property type="entry name" value="Periplasmic binding protein-like II"/>
    <property type="match status" value="2"/>
</dbReference>
<sequence>MISALPMYWFAETKAAHVAFWSLTRDHLRAHGVKAPKSLNETKSPHQVWSAPDLVLSHICNLPYRAEFKNTLTRIGACDYGLEGCGPGQYRALFIVRTDHPAQTPEELAGATMALNSDDSHSGWGAAANWALARSIRFKPTCWTGSHQHSLGAVIAGDAAFCTIDAQTFEILKRIDPKTRLVRVLGATEPSPGMTFVTARGNDPAPFDAAIKAAIVGLDDRHRTVFGLKNIIALPNEAYEIPLPPDPRSWQT</sequence>
<organism evidence="1 2">
    <name type="scientific">Boseongicola aestuarii</name>
    <dbReference type="NCBI Taxonomy" id="1470561"/>
    <lineage>
        <taxon>Bacteria</taxon>
        <taxon>Pseudomonadati</taxon>
        <taxon>Pseudomonadota</taxon>
        <taxon>Alphaproteobacteria</taxon>
        <taxon>Rhodobacterales</taxon>
        <taxon>Paracoccaceae</taxon>
        <taxon>Boseongicola</taxon>
    </lineage>
</organism>
<dbReference type="Pfam" id="PF12974">
    <property type="entry name" value="Phosphonate-bd"/>
    <property type="match status" value="1"/>
</dbReference>
<dbReference type="SUPFAM" id="SSF53850">
    <property type="entry name" value="Periplasmic binding protein-like II"/>
    <property type="match status" value="1"/>
</dbReference>
<protein>
    <submittedName>
        <fullName evidence="1">ABC transporter, phosphonate, periplasmic substrate-binding protein</fullName>
    </submittedName>
</protein>
<name>A0A238IXZ2_9RHOB</name>
<keyword evidence="2" id="KW-1185">Reference proteome</keyword>
<dbReference type="Proteomes" id="UP000201838">
    <property type="component" value="Unassembled WGS sequence"/>
</dbReference>
<accession>A0A238IXZ2</accession>
<dbReference type="EMBL" id="FXXQ01000002">
    <property type="protein sequence ID" value="SMX22620.1"/>
    <property type="molecule type" value="Genomic_DNA"/>
</dbReference>
<dbReference type="AlphaFoldDB" id="A0A238IXZ2"/>
<dbReference type="RefSeq" id="WP_093972610.1">
    <property type="nucleotide sequence ID" value="NZ_FXXQ01000002.1"/>
</dbReference>
<dbReference type="PANTHER" id="PTHR35841:SF1">
    <property type="entry name" value="PHOSPHONATES-BINDING PERIPLASMIC PROTEIN"/>
    <property type="match status" value="1"/>
</dbReference>
<evidence type="ECO:0000313" key="2">
    <source>
        <dbReference type="Proteomes" id="UP000201838"/>
    </source>
</evidence>
<gene>
    <name evidence="1" type="ORF">BOA8489_00718</name>
</gene>